<name>A0A0V0QYE5_PSEPJ</name>
<evidence type="ECO:0000313" key="14">
    <source>
        <dbReference type="Proteomes" id="UP000054937"/>
    </source>
</evidence>
<comment type="subunit">
    <text evidence="1">Monomer.</text>
</comment>
<dbReference type="InterPro" id="IPR012337">
    <property type="entry name" value="RNaseH-like_sf"/>
</dbReference>
<dbReference type="FunFam" id="3.30.200.20:FF:000042">
    <property type="entry name" value="Aurora kinase A"/>
    <property type="match status" value="1"/>
</dbReference>
<accession>A0A0V0QYE5</accession>
<dbReference type="OrthoDB" id="297630at2759"/>
<gene>
    <name evidence="13" type="ORF">PPERSA_05262</name>
</gene>
<keyword evidence="4 8" id="KW-0547">Nucleotide-binding</keyword>
<dbReference type="PANTHER" id="PTHR24345:SF0">
    <property type="entry name" value="CELL CYCLE SERINE_THREONINE-PROTEIN KINASE CDC5_MSD2"/>
    <property type="match status" value="1"/>
</dbReference>
<dbReference type="PROSITE" id="PS00108">
    <property type="entry name" value="PROTEIN_KINASE_ST"/>
    <property type="match status" value="1"/>
</dbReference>
<evidence type="ECO:0000256" key="8">
    <source>
        <dbReference type="PROSITE-ProRule" id="PRU10141"/>
    </source>
</evidence>
<evidence type="ECO:0000256" key="7">
    <source>
        <dbReference type="PROSITE-ProRule" id="PRU00723"/>
    </source>
</evidence>
<dbReference type="Proteomes" id="UP000054937">
    <property type="component" value="Unassembled WGS sequence"/>
</dbReference>
<dbReference type="InterPro" id="IPR011009">
    <property type="entry name" value="Kinase-like_dom_sf"/>
</dbReference>
<dbReference type="InterPro" id="IPR017441">
    <property type="entry name" value="Protein_kinase_ATP_BS"/>
</dbReference>
<dbReference type="Gene3D" id="3.30.420.10">
    <property type="entry name" value="Ribonuclease H-like superfamily/Ribonuclease H"/>
    <property type="match status" value="1"/>
</dbReference>
<feature type="coiled-coil region" evidence="9">
    <location>
        <begin position="610"/>
        <end position="637"/>
    </location>
</feature>
<keyword evidence="5" id="KW-0418">Kinase</keyword>
<evidence type="ECO:0000256" key="1">
    <source>
        <dbReference type="ARBA" id="ARBA00011245"/>
    </source>
</evidence>
<dbReference type="Pfam" id="PF00069">
    <property type="entry name" value="Pkinase"/>
    <property type="match status" value="1"/>
</dbReference>
<keyword evidence="9" id="KW-0175">Coiled coil</keyword>
<keyword evidence="6 8" id="KW-0067">ATP-binding</keyword>
<feature type="domain" description="Protein kinase" evidence="11">
    <location>
        <begin position="1069"/>
        <end position="1321"/>
    </location>
</feature>
<keyword evidence="14" id="KW-1185">Reference proteome</keyword>
<feature type="coiled-coil region" evidence="9">
    <location>
        <begin position="993"/>
        <end position="1027"/>
    </location>
</feature>
<reference evidence="13 14" key="1">
    <citation type="journal article" date="2015" name="Sci. Rep.">
        <title>Genome of the facultative scuticociliatosis pathogen Pseudocohnilembus persalinus provides insight into its virulence through horizontal gene transfer.</title>
        <authorList>
            <person name="Xiong J."/>
            <person name="Wang G."/>
            <person name="Cheng J."/>
            <person name="Tian M."/>
            <person name="Pan X."/>
            <person name="Warren A."/>
            <person name="Jiang C."/>
            <person name="Yuan D."/>
            <person name="Miao W."/>
        </authorList>
    </citation>
    <scope>NUCLEOTIDE SEQUENCE [LARGE SCALE GENOMIC DNA]</scope>
    <source>
        <strain evidence="13">36N120E</strain>
    </source>
</reference>
<evidence type="ECO:0000256" key="10">
    <source>
        <dbReference type="SAM" id="MobiDB-lite"/>
    </source>
</evidence>
<dbReference type="Pfam" id="PF00642">
    <property type="entry name" value="zf-CCCH"/>
    <property type="match status" value="1"/>
</dbReference>
<keyword evidence="7" id="KW-0479">Metal-binding</keyword>
<dbReference type="GO" id="GO:0008408">
    <property type="term" value="F:3'-5' exonuclease activity"/>
    <property type="evidence" value="ECO:0007669"/>
    <property type="project" value="InterPro"/>
</dbReference>
<dbReference type="PROSITE" id="PS50011">
    <property type="entry name" value="PROTEIN_KINASE_DOM"/>
    <property type="match status" value="1"/>
</dbReference>
<dbReference type="PROSITE" id="PS00107">
    <property type="entry name" value="PROTEIN_KINASE_ATP"/>
    <property type="match status" value="1"/>
</dbReference>
<dbReference type="InterPro" id="IPR036397">
    <property type="entry name" value="RNaseH_sf"/>
</dbReference>
<dbReference type="GO" id="GO:0005634">
    <property type="term" value="C:nucleus"/>
    <property type="evidence" value="ECO:0007669"/>
    <property type="project" value="TreeGrafter"/>
</dbReference>
<dbReference type="SMART" id="SM00356">
    <property type="entry name" value="ZnF_C3H1"/>
    <property type="match status" value="1"/>
</dbReference>
<dbReference type="FunFam" id="1.10.510.10:FF:000571">
    <property type="entry name" value="Maternal embryonic leucine zipper kinase"/>
    <property type="match status" value="1"/>
</dbReference>
<dbReference type="InParanoid" id="A0A0V0QYE5"/>
<dbReference type="SUPFAM" id="SSF56112">
    <property type="entry name" value="Protein kinase-like (PK-like)"/>
    <property type="match status" value="1"/>
</dbReference>
<dbReference type="InterPro" id="IPR000719">
    <property type="entry name" value="Prot_kinase_dom"/>
</dbReference>
<feature type="region of interest" description="Disordered" evidence="10">
    <location>
        <begin position="892"/>
        <end position="913"/>
    </location>
</feature>
<dbReference type="EMBL" id="LDAU01000088">
    <property type="protein sequence ID" value="KRX07098.1"/>
    <property type="molecule type" value="Genomic_DNA"/>
</dbReference>
<protein>
    <submittedName>
        <fullName evidence="13">Ribonuclease H-like domain</fullName>
    </submittedName>
</protein>
<keyword evidence="2" id="KW-0723">Serine/threonine-protein kinase</keyword>
<evidence type="ECO:0000256" key="2">
    <source>
        <dbReference type="ARBA" id="ARBA00022527"/>
    </source>
</evidence>
<dbReference type="GO" id="GO:0003676">
    <property type="term" value="F:nucleic acid binding"/>
    <property type="evidence" value="ECO:0007669"/>
    <property type="project" value="InterPro"/>
</dbReference>
<feature type="domain" description="C3H1-type" evidence="12">
    <location>
        <begin position="30"/>
        <end position="58"/>
    </location>
</feature>
<keyword evidence="3" id="KW-0808">Transferase</keyword>
<dbReference type="InterPro" id="IPR008271">
    <property type="entry name" value="Ser/Thr_kinase_AS"/>
</dbReference>
<evidence type="ECO:0000259" key="12">
    <source>
        <dbReference type="PROSITE" id="PS50103"/>
    </source>
</evidence>
<evidence type="ECO:0000256" key="3">
    <source>
        <dbReference type="ARBA" id="ARBA00022679"/>
    </source>
</evidence>
<organism evidence="13 14">
    <name type="scientific">Pseudocohnilembus persalinus</name>
    <name type="common">Ciliate</name>
    <dbReference type="NCBI Taxonomy" id="266149"/>
    <lineage>
        <taxon>Eukaryota</taxon>
        <taxon>Sar</taxon>
        <taxon>Alveolata</taxon>
        <taxon>Ciliophora</taxon>
        <taxon>Intramacronucleata</taxon>
        <taxon>Oligohymenophorea</taxon>
        <taxon>Scuticociliatia</taxon>
        <taxon>Philasterida</taxon>
        <taxon>Pseudocohnilembidae</taxon>
        <taxon>Pseudocohnilembus</taxon>
    </lineage>
</organism>
<dbReference type="GO" id="GO:0006139">
    <property type="term" value="P:nucleobase-containing compound metabolic process"/>
    <property type="evidence" value="ECO:0007669"/>
    <property type="project" value="InterPro"/>
</dbReference>
<proteinExistence type="predicted"/>
<evidence type="ECO:0000256" key="9">
    <source>
        <dbReference type="SAM" id="Coils"/>
    </source>
</evidence>
<dbReference type="GO" id="GO:0008270">
    <property type="term" value="F:zinc ion binding"/>
    <property type="evidence" value="ECO:0007669"/>
    <property type="project" value="UniProtKB-KW"/>
</dbReference>
<evidence type="ECO:0000256" key="6">
    <source>
        <dbReference type="ARBA" id="ARBA00022840"/>
    </source>
</evidence>
<sequence>MKKKPAYAPQIDQETLNQKIQEYKLIQLPNQKQALCRFWLKGICIFEDQDCKFAHGINDLVFIPYNQEIDEETSTKQRSFWDEVYFPNFDCSLKIQQNLIKQGLLDKIYTRQELKGNKKQKTYIREQLLKQQILLFWDIFYQNYKNDYLFFHPQFIEKEFSKVGLVNLGAKIRVNFIFSAIQQLSDKFIIQEAKITIPPHKKNLQQVFKVFEKNNYQKFVQNFENKLINILSKIRENLLQNSQKSEKNENLTENILINENMIKKQLFLTQLPLDPNLNTILSIKNLSLKNYLAQIFQPLKTHFIQKNLLFSENDKIFFFYDEMPTSIQQEIQLILENNQKNFQNHIYSQNQKLVLLNYNLLENQINQKFEKLIKPWGSKQNFSQYLNFYLHQKFQQNNKSQINLLFPHQISSFFLSLDLNFLFQDQNSNKNDKQNQFFSQIEQIENFSSCQCGKKPQNIQIDQILDKIKINLSKENEQEKTSYYNKKRAIIVNNEETFEFAALTLSKQTTISIDLEGVLKDGCQIDLVQIGIITEKTRNQTFIFDYFEVEKLKKNQNLTLKFDQLLTCILENPKTVKIFHDCRRDSLALHNYLNCCPKNIFDTSATQLFITQLQNYLQILQKNTKNQKNQLNQKNLQDIQNLQDFSNSENSSNSSNFLQNFQNFQLCQTEVQKNLKQAISKSPGLNEIFQNYNYKQNELKQEMHHKFSNFQREQFTQRPINEDFLEYAILDVENLIFIYRQMLNKLKSLFLTFKSILLNEEQQQIQELNYQFQNQKVSEKQKENEIEYQQQPYLDSDLVVQLSSQEGYNSDLQFLLSQKTEVPNQQSKVQNKDKRSISNNLVSHTSNYSKMNNNNNYYYKQNINEKQNYKNLLNSRKTNYVSFKQKTNLTQKKNENTSQYSQKSHLSTNTNSNITTQKTYQNYNQINKNTLKNVLQPSQLNMKKPYTAKIQRPSQNPAHKQLTQTEKTNQNIEKKLKMYLYDNKKLNNFATLIQEKYQILKNHQQQLDSELNQNSEKQQALEKYVQNENQERSSTAQNFVKQNKTDKLAITSSNNNTISMFGNLGSCRYKIQTELGKGSYATCKLATDSETKQQVALKCYPRYILNDPIKLRNVKREISILSRINHPNIVQLFNSVEERSQIVLVLEFPCKQSIKNVYKSTAKRSDADLKYIMKQIIQALLYIHEQGIYHRDIKADNILIDEKNTIKIIDFGFAICPPQGQKLKIFCGTPQYMSPEIVNKTHYYGDKADIWAAGIVFYQMLFGQTPYKAFSDSELYQKIRKNKVVFPHPIQPDLKQLILNMLEKNPSQRFDAKQVLNSEYFQS</sequence>
<dbReference type="Gene3D" id="1.10.510.10">
    <property type="entry name" value="Transferase(Phosphotransferase) domain 1"/>
    <property type="match status" value="1"/>
</dbReference>
<comment type="caution">
    <text evidence="13">The sequence shown here is derived from an EMBL/GenBank/DDBJ whole genome shotgun (WGS) entry which is preliminary data.</text>
</comment>
<keyword evidence="7" id="KW-0863">Zinc-finger</keyword>
<dbReference type="GO" id="GO:0004674">
    <property type="term" value="F:protein serine/threonine kinase activity"/>
    <property type="evidence" value="ECO:0007669"/>
    <property type="project" value="UniProtKB-KW"/>
</dbReference>
<dbReference type="Gene3D" id="4.10.1000.10">
    <property type="entry name" value="Zinc finger, CCCH-type"/>
    <property type="match status" value="1"/>
</dbReference>
<evidence type="ECO:0000256" key="4">
    <source>
        <dbReference type="ARBA" id="ARBA00022741"/>
    </source>
</evidence>
<feature type="binding site" evidence="8">
    <location>
        <position position="1098"/>
    </location>
    <ligand>
        <name>ATP</name>
        <dbReference type="ChEBI" id="CHEBI:30616"/>
    </ligand>
</feature>
<evidence type="ECO:0000259" key="11">
    <source>
        <dbReference type="PROSITE" id="PS50011"/>
    </source>
</evidence>
<feature type="zinc finger region" description="C3H1-type" evidence="7">
    <location>
        <begin position="30"/>
        <end position="58"/>
    </location>
</feature>
<dbReference type="InterPro" id="IPR002562">
    <property type="entry name" value="3'-5'_exonuclease_dom"/>
</dbReference>
<evidence type="ECO:0000313" key="13">
    <source>
        <dbReference type="EMBL" id="KRX07098.1"/>
    </source>
</evidence>
<dbReference type="SMART" id="SM00220">
    <property type="entry name" value="S_TKc"/>
    <property type="match status" value="1"/>
</dbReference>
<dbReference type="PROSITE" id="PS50103">
    <property type="entry name" value="ZF_C3H1"/>
    <property type="match status" value="1"/>
</dbReference>
<dbReference type="PANTHER" id="PTHR24345">
    <property type="entry name" value="SERINE/THREONINE-PROTEIN KINASE PLK"/>
    <property type="match status" value="1"/>
</dbReference>
<dbReference type="SUPFAM" id="SSF53098">
    <property type="entry name" value="Ribonuclease H-like"/>
    <property type="match status" value="1"/>
</dbReference>
<keyword evidence="7" id="KW-0862">Zinc</keyword>
<dbReference type="Pfam" id="PF01612">
    <property type="entry name" value="DNA_pol_A_exo1"/>
    <property type="match status" value="1"/>
</dbReference>
<evidence type="ECO:0000256" key="5">
    <source>
        <dbReference type="ARBA" id="ARBA00022777"/>
    </source>
</evidence>
<dbReference type="GO" id="GO:0005524">
    <property type="term" value="F:ATP binding"/>
    <property type="evidence" value="ECO:0007669"/>
    <property type="project" value="UniProtKB-UniRule"/>
</dbReference>
<dbReference type="InterPro" id="IPR000571">
    <property type="entry name" value="Znf_CCCH"/>
</dbReference>